<dbReference type="OMA" id="MDRENRV"/>
<reference evidence="3" key="1">
    <citation type="submission" date="2021-01" db="EMBL/GenBank/DDBJ databases">
        <authorList>
            <consortium name="Genoscope - CEA"/>
            <person name="William W."/>
        </authorList>
    </citation>
    <scope>NUCLEOTIDE SEQUENCE</scope>
</reference>
<feature type="coiled-coil region" evidence="1">
    <location>
        <begin position="698"/>
        <end position="843"/>
    </location>
</feature>
<evidence type="ECO:0000313" key="3">
    <source>
        <dbReference type="EMBL" id="CAD8114985.1"/>
    </source>
</evidence>
<accession>A0A8S1QKM0</accession>
<proteinExistence type="predicted"/>
<comment type="caution">
    <text evidence="3">The sequence shown here is derived from an EMBL/GenBank/DDBJ whole genome shotgun (WGS) entry which is preliminary data.</text>
</comment>
<feature type="compositionally biased region" description="Low complexity" evidence="2">
    <location>
        <begin position="882"/>
        <end position="898"/>
    </location>
</feature>
<keyword evidence="1" id="KW-0175">Coiled coil</keyword>
<feature type="coiled-coil region" evidence="1">
    <location>
        <begin position="53"/>
        <end position="80"/>
    </location>
</feature>
<gene>
    <name evidence="3" type="ORF">PPRIM_AZ9-3.1.T1620051</name>
</gene>
<dbReference type="EMBL" id="CAJJDM010000169">
    <property type="protein sequence ID" value="CAD8114985.1"/>
    <property type="molecule type" value="Genomic_DNA"/>
</dbReference>
<name>A0A8S1QKM0_PARPR</name>
<sequence length="949" mass="115228">MYVSQSKVLEQCLIDITKQVLGEQMDRENRVAILNRIKEITLETFQRHYSEEILILQQELRQQSQTIDRIKREYQDREQQLLIDIEHRLHEQQILQLQEIKRLQQLYDEQIDINNKQFITIEKFNKQIKESNLTNQQLNLELQQFKDNQQSINLQSRYNSLEGQEYKQKSEQLQSAYNILEQQFKTLKLESDRQLKEYQRKLQTVTDQQIFQESELSNYKLEIEQLKIKKQQEAQKQKEILEQLKEKSEIKIKEYKQKLKDLQNKDQHISELQEQIKEYEQQIEFQSTQHRQAIKMLEQQYKKQYSRLEENLEQEKIELQQHLTQSLECIITEKDKEILGLSQDLKQLKIQIQNEQEQKQKSNQKFEELIITYKNQVEELQNQNSELIQKNNIIEQEINKKDQNLKLLLADVDDLKQFSEQTLNTLKENQDYMSEIEREKQQQQEIILSIQHQLEIEIQGSFSYKRLGQELEKRCKLYKEEHNQLLDDQLKQQTQYQYEIQQKELRFKQEIENLIKENQLIVENFENQLKKLKLENKLLNEEQIRAYNQIQKELLQKSQKVEQMEKQNNNLVQELESYISQYTNTLQQLEEQKVIEKNLNEILIKNQNLLNSEKQQLINQNDELKFKYRSIKQKIQRLFIKQKEQLHLQLFEMKSIILNKLKNYDYENKQLIQSSVKKFNYLIDQSVQQEKRDNEFIVIELQKDMEKKIEQLKRQYKQNEQLIHEEAQIKFKQKIQQIQQQDQSVDDLKNQLNYYIQENEHLSQKLQFQDQLNNELQKKTEYEQRQLQQTIKELENELIQIQQSADYTLKERQYLEQRYNDLKDKSEKKMDSIQRDYQQQIQQLETIIQPVQQRPQSPPLHQHSLSSSSGFHRSPILQQNLSSTKKPYSKPPQYSSPSIRTPHKSPQIDRTDKTIEELRAEIQQQKEKLSKIKLNFTESQKKSKTFSKF</sequence>
<organism evidence="3 4">
    <name type="scientific">Paramecium primaurelia</name>
    <dbReference type="NCBI Taxonomy" id="5886"/>
    <lineage>
        <taxon>Eukaryota</taxon>
        <taxon>Sar</taxon>
        <taxon>Alveolata</taxon>
        <taxon>Ciliophora</taxon>
        <taxon>Intramacronucleata</taxon>
        <taxon>Oligohymenophorea</taxon>
        <taxon>Peniculida</taxon>
        <taxon>Parameciidae</taxon>
        <taxon>Paramecium</taxon>
    </lineage>
</organism>
<keyword evidence="4" id="KW-1185">Reference proteome</keyword>
<dbReference type="Proteomes" id="UP000688137">
    <property type="component" value="Unassembled WGS sequence"/>
</dbReference>
<feature type="region of interest" description="Disordered" evidence="2">
    <location>
        <begin position="853"/>
        <end position="913"/>
    </location>
</feature>
<dbReference type="AlphaFoldDB" id="A0A8S1QKM0"/>
<evidence type="ECO:0000256" key="2">
    <source>
        <dbReference type="SAM" id="MobiDB-lite"/>
    </source>
</evidence>
<feature type="compositionally biased region" description="Low complexity" evidence="2">
    <location>
        <begin position="859"/>
        <end position="869"/>
    </location>
</feature>
<evidence type="ECO:0000256" key="1">
    <source>
        <dbReference type="SAM" id="Coils"/>
    </source>
</evidence>
<evidence type="ECO:0000313" key="4">
    <source>
        <dbReference type="Proteomes" id="UP000688137"/>
    </source>
</evidence>
<protein>
    <submittedName>
        <fullName evidence="3">Uncharacterized protein</fullName>
    </submittedName>
</protein>
<feature type="coiled-coil region" evidence="1">
    <location>
        <begin position="121"/>
        <end position="634"/>
    </location>
</feature>